<dbReference type="AlphaFoldDB" id="A0A8J5R482"/>
<name>A0A8J5R482_9HYME</name>
<proteinExistence type="predicted"/>
<protein>
    <submittedName>
        <fullName evidence="2">Uncharacterized protein</fullName>
    </submittedName>
</protein>
<sequence length="722" mass="82673">MRVVLVSVTILVLTFSWSNCLLEKFIKSDDLDPYMAFVDMVEGKLKVNCVTNFEWRFTVRNTLKDMTKIMGEYDVVDNGTNELPLRSIIDKLDYYDMKAGQFNYELKPLMDKISKYWTEIDKITKMNDFDSYLDFGCDDLSKYFQWRYNDDAELCNGDINKVYAQFKYKSKLKVCDIKETLENDLMAFVKQGMKAHIQRYILLTLYEVTVANQCKDSCVNAEFEELKLQFLNNVEAYKNLMFKMMEEFAAYIKKCDMPKPTPSLSVSPVNPCEGVNLPDQYGKKPPAPPTSPPQPDYIELERAYQVKIVNEKEMDKTGSCSHNCDLSKVSIKYAGGECQGYTQCKFISEKLDVCEAKGSPRRYDWVMDANQIIYGTPSACDGKTKSYSSFVNFLIGMFTFCDFCVCTCVSKPKHDQHTLTAISFREQTSDFYNNKVVVGLRFVKKDFMLHIQIAEARLMPEGQLDPSTFTWKALENFEFKEQEQKFYIKSSSGSMKALSLGKDWGQASSINLDDVMAPQDYIVTGVRFRYTRDNLDCPVIDQSSSLELQLQVRRLNFADGYVFKFYKPQWISAGNKERDELVLYEPDNPRKATINSELSASNQFVRFQASDFRKDAGQSTVPFFDGFDVLGTPLVPLKGAGLFHRGLKGFGGFISLKIYDLNSKVYSVANVLKTAPPAPPSPLSGVINHSINHNNDRPFLKFLENAIRTPFKIMHNFMKNTN</sequence>
<feature type="chain" id="PRO_5035215148" evidence="1">
    <location>
        <begin position="21"/>
        <end position="722"/>
    </location>
</feature>
<gene>
    <name evidence="2" type="ORF">G9C98_000717</name>
</gene>
<evidence type="ECO:0000313" key="2">
    <source>
        <dbReference type="EMBL" id="KAG8040147.1"/>
    </source>
</evidence>
<dbReference type="Proteomes" id="UP000729913">
    <property type="component" value="Unassembled WGS sequence"/>
</dbReference>
<feature type="signal peptide" evidence="1">
    <location>
        <begin position="1"/>
        <end position="20"/>
    </location>
</feature>
<evidence type="ECO:0000313" key="3">
    <source>
        <dbReference type="Proteomes" id="UP000729913"/>
    </source>
</evidence>
<dbReference type="EMBL" id="JAAOIC020000023">
    <property type="protein sequence ID" value="KAG8040147.1"/>
    <property type="molecule type" value="Genomic_DNA"/>
</dbReference>
<reference evidence="2" key="1">
    <citation type="submission" date="2020-03" db="EMBL/GenBank/DDBJ databases">
        <authorList>
            <person name="Chebbi M.A."/>
            <person name="Drezen J.M."/>
        </authorList>
    </citation>
    <scope>NUCLEOTIDE SEQUENCE</scope>
    <source>
        <tissue evidence="2">Whole body</tissue>
    </source>
</reference>
<evidence type="ECO:0000256" key="1">
    <source>
        <dbReference type="SAM" id="SignalP"/>
    </source>
</evidence>
<dbReference type="InterPro" id="IPR032062">
    <property type="entry name" value="DUF4803"/>
</dbReference>
<comment type="caution">
    <text evidence="2">The sequence shown here is derived from an EMBL/GenBank/DDBJ whole genome shotgun (WGS) entry which is preliminary data.</text>
</comment>
<reference evidence="2" key="2">
    <citation type="submission" date="2021-04" db="EMBL/GenBank/DDBJ databases">
        <title>Genome-wide patterns of bracovirus chromosomal integration into multiple host tissues during parasitism.</title>
        <authorList>
            <person name="Chebbi M.A.C."/>
        </authorList>
    </citation>
    <scope>NUCLEOTIDE SEQUENCE</scope>
    <source>
        <tissue evidence="2">Whole body</tissue>
    </source>
</reference>
<organism evidence="2 3">
    <name type="scientific">Cotesia typhae</name>
    <dbReference type="NCBI Taxonomy" id="2053667"/>
    <lineage>
        <taxon>Eukaryota</taxon>
        <taxon>Metazoa</taxon>
        <taxon>Ecdysozoa</taxon>
        <taxon>Arthropoda</taxon>
        <taxon>Hexapoda</taxon>
        <taxon>Insecta</taxon>
        <taxon>Pterygota</taxon>
        <taxon>Neoptera</taxon>
        <taxon>Endopterygota</taxon>
        <taxon>Hymenoptera</taxon>
        <taxon>Apocrita</taxon>
        <taxon>Ichneumonoidea</taxon>
        <taxon>Braconidae</taxon>
        <taxon>Microgastrinae</taxon>
        <taxon>Cotesia</taxon>
    </lineage>
</organism>
<dbReference type="PANTHER" id="PTHR47890">
    <property type="entry name" value="LD24308P"/>
    <property type="match status" value="1"/>
</dbReference>
<accession>A0A8J5R482</accession>
<keyword evidence="3" id="KW-1185">Reference proteome</keyword>
<keyword evidence="1" id="KW-0732">Signal</keyword>
<dbReference type="Pfam" id="PF16061">
    <property type="entry name" value="DUF4803"/>
    <property type="match status" value="1"/>
</dbReference>
<dbReference type="OrthoDB" id="7686884at2759"/>
<dbReference type="PANTHER" id="PTHR47890:SF1">
    <property type="entry name" value="LD24308P"/>
    <property type="match status" value="1"/>
</dbReference>